<feature type="compositionally biased region" description="Basic residues" evidence="6">
    <location>
        <begin position="223"/>
        <end position="232"/>
    </location>
</feature>
<dbReference type="EMBL" id="JACGWJ010000021">
    <property type="protein sequence ID" value="KAL0335588.1"/>
    <property type="molecule type" value="Genomic_DNA"/>
</dbReference>
<evidence type="ECO:0000256" key="5">
    <source>
        <dbReference type="ARBA" id="ARBA00023163"/>
    </source>
</evidence>
<protein>
    <recommendedName>
        <fullName evidence="7">AIPP2-like SPOC-like domain-containing protein</fullName>
    </recommendedName>
</protein>
<dbReference type="InterPro" id="IPR049914">
    <property type="entry name" value="PHD1-3/5-6"/>
</dbReference>
<sequence>MSADCGLVSLRTRFHILQDVARFHHLIHLSVLYYMNKASNVFPFCRKNTVMYVVTLVYKKPYLPALGVKVVMSICEIFHSVDIEAEMPWVACWRGWEICLVVLGYLVYCMKILLEEHSNDWLCEDCESGSEPRSAASTLSRELPSLSKLANIVEVNNGAILHARAKKWLNESRKVSSDSEKKVATGKTKYILAEEAIKLSSGAMKSLSNLKVSQRSSLLQHKGGNRSRRSSIRPRTEQISFSQQDLYKRASLKLKTQRLGNMEISQLQQQQSKKLTGGNGCTSVQLRSDLERCSWTPTLSTSWKGSFCIHNDLKHAELNLQIEGRSPSQVHRKVYRFSKQMPEVLHFELVSSKNFWKIFFQEYLPDRRDIGLYFFSSDRERSDDYISLLETISVENLALRKQFDDVELLVFTSKLLPVDCQRWEGKYFLWGVFHRLKQDSTACLGNKGAKFSVLPSRNTNYGCNQGDDHQEVDMDTDMLGGVNVGKVEVPVQHETLKEEHMSVRNDSGSAKDFRLKQHRCCDQSSSAKCQKRTLL</sequence>
<evidence type="ECO:0000313" key="8">
    <source>
        <dbReference type="EMBL" id="KAL0335588.1"/>
    </source>
</evidence>
<proteinExistence type="predicted"/>
<organism evidence="8">
    <name type="scientific">Sesamum radiatum</name>
    <name type="common">Black benniseed</name>
    <dbReference type="NCBI Taxonomy" id="300843"/>
    <lineage>
        <taxon>Eukaryota</taxon>
        <taxon>Viridiplantae</taxon>
        <taxon>Streptophyta</taxon>
        <taxon>Embryophyta</taxon>
        <taxon>Tracheophyta</taxon>
        <taxon>Spermatophyta</taxon>
        <taxon>Magnoliopsida</taxon>
        <taxon>eudicotyledons</taxon>
        <taxon>Gunneridae</taxon>
        <taxon>Pentapetalae</taxon>
        <taxon>asterids</taxon>
        <taxon>lamiids</taxon>
        <taxon>Lamiales</taxon>
        <taxon>Pedaliaceae</taxon>
        <taxon>Sesamum</taxon>
    </lineage>
</organism>
<dbReference type="PANTHER" id="PTHR33304">
    <property type="match status" value="1"/>
</dbReference>
<evidence type="ECO:0000256" key="4">
    <source>
        <dbReference type="ARBA" id="ARBA00023015"/>
    </source>
</evidence>
<evidence type="ECO:0000259" key="7">
    <source>
        <dbReference type="Pfam" id="PF23121"/>
    </source>
</evidence>
<dbReference type="PANTHER" id="PTHR33304:SF36">
    <property type="entry name" value="GB|AAF26970.1-RELATED"/>
    <property type="match status" value="1"/>
</dbReference>
<feature type="domain" description="AIPP2-like SPOC-like" evidence="7">
    <location>
        <begin position="303"/>
        <end position="433"/>
    </location>
</feature>
<evidence type="ECO:0000256" key="2">
    <source>
        <dbReference type="ARBA" id="ARBA00022771"/>
    </source>
</evidence>
<keyword evidence="2" id="KW-0863">Zinc-finger</keyword>
<gene>
    <name evidence="8" type="ORF">Sradi_4770700</name>
</gene>
<dbReference type="GO" id="GO:0140566">
    <property type="term" value="F:histone reader activity"/>
    <property type="evidence" value="ECO:0007669"/>
    <property type="project" value="InterPro"/>
</dbReference>
<dbReference type="InterPro" id="IPR056280">
    <property type="entry name" value="AIPP2-like_SPOC"/>
</dbReference>
<keyword evidence="3" id="KW-0862">Zinc</keyword>
<reference evidence="8" key="1">
    <citation type="submission" date="2020-06" db="EMBL/GenBank/DDBJ databases">
        <authorList>
            <person name="Li T."/>
            <person name="Hu X."/>
            <person name="Zhang T."/>
            <person name="Song X."/>
            <person name="Zhang H."/>
            <person name="Dai N."/>
            <person name="Sheng W."/>
            <person name="Hou X."/>
            <person name="Wei L."/>
        </authorList>
    </citation>
    <scope>NUCLEOTIDE SEQUENCE</scope>
    <source>
        <strain evidence="8">G02</strain>
        <tissue evidence="8">Leaf</tissue>
    </source>
</reference>
<dbReference type="Pfam" id="PF23121">
    <property type="entry name" value="SPOC_AIPP2"/>
    <property type="match status" value="1"/>
</dbReference>
<keyword evidence="1" id="KW-0479">Metal-binding</keyword>
<keyword evidence="5" id="KW-0804">Transcription</keyword>
<evidence type="ECO:0000256" key="1">
    <source>
        <dbReference type="ARBA" id="ARBA00022723"/>
    </source>
</evidence>
<comment type="caution">
    <text evidence="8">The sequence shown here is derived from an EMBL/GenBank/DDBJ whole genome shotgun (WGS) entry which is preliminary data.</text>
</comment>
<accession>A0AAW2MYE1</accession>
<evidence type="ECO:0000256" key="6">
    <source>
        <dbReference type="SAM" id="MobiDB-lite"/>
    </source>
</evidence>
<evidence type="ECO:0000256" key="3">
    <source>
        <dbReference type="ARBA" id="ARBA00022833"/>
    </source>
</evidence>
<dbReference type="AlphaFoldDB" id="A0AAW2MYE1"/>
<keyword evidence="4" id="KW-0805">Transcription regulation</keyword>
<feature type="region of interest" description="Disordered" evidence="6">
    <location>
        <begin position="214"/>
        <end position="235"/>
    </location>
</feature>
<dbReference type="GO" id="GO:0034244">
    <property type="term" value="P:negative regulation of transcription elongation by RNA polymerase II"/>
    <property type="evidence" value="ECO:0007669"/>
    <property type="project" value="InterPro"/>
</dbReference>
<name>A0AAW2MYE1_SESRA</name>
<dbReference type="GO" id="GO:0008270">
    <property type="term" value="F:zinc ion binding"/>
    <property type="evidence" value="ECO:0007669"/>
    <property type="project" value="UniProtKB-KW"/>
</dbReference>
<reference evidence="8" key="2">
    <citation type="journal article" date="2024" name="Plant">
        <title>Genomic evolution and insights into agronomic trait innovations of Sesamum species.</title>
        <authorList>
            <person name="Miao H."/>
            <person name="Wang L."/>
            <person name="Qu L."/>
            <person name="Liu H."/>
            <person name="Sun Y."/>
            <person name="Le M."/>
            <person name="Wang Q."/>
            <person name="Wei S."/>
            <person name="Zheng Y."/>
            <person name="Lin W."/>
            <person name="Duan Y."/>
            <person name="Cao H."/>
            <person name="Xiong S."/>
            <person name="Wang X."/>
            <person name="Wei L."/>
            <person name="Li C."/>
            <person name="Ma Q."/>
            <person name="Ju M."/>
            <person name="Zhao R."/>
            <person name="Li G."/>
            <person name="Mu C."/>
            <person name="Tian Q."/>
            <person name="Mei H."/>
            <person name="Zhang T."/>
            <person name="Gao T."/>
            <person name="Zhang H."/>
        </authorList>
    </citation>
    <scope>NUCLEOTIDE SEQUENCE</scope>
    <source>
        <strain evidence="8">G02</strain>
    </source>
</reference>